<dbReference type="GO" id="GO:0003677">
    <property type="term" value="F:DNA binding"/>
    <property type="evidence" value="ECO:0007669"/>
    <property type="project" value="InterPro"/>
</dbReference>
<organism evidence="2 3">
    <name type="scientific">Amygdalobacter nucleatus</name>
    <dbReference type="NCBI Taxonomy" id="3029274"/>
    <lineage>
        <taxon>Bacteria</taxon>
        <taxon>Bacillati</taxon>
        <taxon>Bacillota</taxon>
        <taxon>Clostridia</taxon>
        <taxon>Eubacteriales</taxon>
        <taxon>Oscillospiraceae</taxon>
        <taxon>Amygdalobacter</taxon>
    </lineage>
</organism>
<dbReference type="GO" id="GO:1901135">
    <property type="term" value="P:carbohydrate derivative metabolic process"/>
    <property type="evidence" value="ECO:0007669"/>
    <property type="project" value="InterPro"/>
</dbReference>
<dbReference type="STRING" id="1497955.HMPREF1872_00005"/>
<dbReference type="Gene3D" id="3.40.50.10490">
    <property type="entry name" value="Glucose-6-phosphate isomerase like protein, domain 1"/>
    <property type="match status" value="1"/>
</dbReference>
<dbReference type="InterPro" id="IPR046348">
    <property type="entry name" value="SIS_dom_sf"/>
</dbReference>
<dbReference type="AlphaFoldDB" id="A0A133YHJ9"/>
<dbReference type="PANTHER" id="PTHR30514">
    <property type="entry name" value="GLUCOKINASE"/>
    <property type="match status" value="1"/>
</dbReference>
<dbReference type="InterPro" id="IPR047640">
    <property type="entry name" value="RpiR-like"/>
</dbReference>
<reference evidence="3" key="1">
    <citation type="submission" date="2016-01" db="EMBL/GenBank/DDBJ databases">
        <authorList>
            <person name="Mitreva M."/>
            <person name="Pepin K.H."/>
            <person name="Mihindukulasuriya K.A."/>
            <person name="Fulton R."/>
            <person name="Fronick C."/>
            <person name="O'Laughlin M."/>
            <person name="Miner T."/>
            <person name="Herter B."/>
            <person name="Rosa B.A."/>
            <person name="Cordes M."/>
            <person name="Tomlinson C."/>
            <person name="Wollam A."/>
            <person name="Palsikar V.B."/>
            <person name="Mardis E.R."/>
            <person name="Wilson R.K."/>
        </authorList>
    </citation>
    <scope>NUCLEOTIDE SEQUENCE [LARGE SCALE GENOMIC DNA]</scope>
    <source>
        <strain evidence="3">KA00274</strain>
    </source>
</reference>
<sequence length="120" mass="13737">MQLISASNIKEDELAFVISYSGITQEIVNMANMIKNNGAKLISITRYDSNQVMSLADYKMFVPSIEGIKRISAGSSRISQMALIDVIYNTYIEKMKIKYADRIIQTRYLLKKEDKEDENI</sequence>
<dbReference type="Proteomes" id="UP000070080">
    <property type="component" value="Unassembled WGS sequence"/>
</dbReference>
<name>A0A133YHJ9_9FIRM</name>
<proteinExistence type="predicted"/>
<dbReference type="PROSITE" id="PS51464">
    <property type="entry name" value="SIS"/>
    <property type="match status" value="1"/>
</dbReference>
<dbReference type="CDD" id="cd05013">
    <property type="entry name" value="SIS_RpiR"/>
    <property type="match status" value="1"/>
</dbReference>
<dbReference type="InterPro" id="IPR035472">
    <property type="entry name" value="RpiR-like_SIS"/>
</dbReference>
<keyword evidence="3" id="KW-1185">Reference proteome</keyword>
<accession>A0A133YHJ9</accession>
<evidence type="ECO:0000313" key="3">
    <source>
        <dbReference type="Proteomes" id="UP000070080"/>
    </source>
</evidence>
<evidence type="ECO:0000259" key="1">
    <source>
        <dbReference type="PROSITE" id="PS51464"/>
    </source>
</evidence>
<protein>
    <recommendedName>
        <fullName evidence="1">SIS domain-containing protein</fullName>
    </recommendedName>
</protein>
<feature type="domain" description="SIS" evidence="1">
    <location>
        <begin position="1"/>
        <end position="97"/>
    </location>
</feature>
<comment type="caution">
    <text evidence="2">The sequence shown here is derived from an EMBL/GenBank/DDBJ whole genome shotgun (WGS) entry which is preliminary data.</text>
</comment>
<gene>
    <name evidence="2" type="ORF">HMPREF1872_00005</name>
</gene>
<dbReference type="SUPFAM" id="SSF53697">
    <property type="entry name" value="SIS domain"/>
    <property type="match status" value="1"/>
</dbReference>
<evidence type="ECO:0000313" key="2">
    <source>
        <dbReference type="EMBL" id="KXB42669.1"/>
    </source>
</evidence>
<dbReference type="PANTHER" id="PTHR30514:SF1">
    <property type="entry name" value="HTH-TYPE TRANSCRIPTIONAL REGULATOR HEXR-RELATED"/>
    <property type="match status" value="1"/>
</dbReference>
<dbReference type="InterPro" id="IPR001347">
    <property type="entry name" value="SIS_dom"/>
</dbReference>
<dbReference type="GO" id="GO:0003700">
    <property type="term" value="F:DNA-binding transcription factor activity"/>
    <property type="evidence" value="ECO:0007669"/>
    <property type="project" value="InterPro"/>
</dbReference>
<dbReference type="Pfam" id="PF01380">
    <property type="entry name" value="SIS"/>
    <property type="match status" value="1"/>
</dbReference>
<dbReference type="GO" id="GO:0097367">
    <property type="term" value="F:carbohydrate derivative binding"/>
    <property type="evidence" value="ECO:0007669"/>
    <property type="project" value="InterPro"/>
</dbReference>
<dbReference type="EMBL" id="LSCV01000001">
    <property type="protein sequence ID" value="KXB42669.1"/>
    <property type="molecule type" value="Genomic_DNA"/>
</dbReference>